<name>T5A5L7_OPHSC</name>
<proteinExistence type="predicted"/>
<evidence type="ECO:0000313" key="3">
    <source>
        <dbReference type="Proteomes" id="UP000019374"/>
    </source>
</evidence>
<dbReference type="EMBL" id="KE652697">
    <property type="protein sequence ID" value="EQL00760.1"/>
    <property type="molecule type" value="Genomic_DNA"/>
</dbReference>
<feature type="region of interest" description="Disordered" evidence="1">
    <location>
        <begin position="1"/>
        <end position="58"/>
    </location>
</feature>
<dbReference type="HOGENOM" id="CLU_1337872_0_0_1"/>
<reference evidence="2 3" key="1">
    <citation type="journal article" date="2013" name="Chin. Sci. Bull.">
        <title>Genome survey uncovers the secrets of sex and lifestyle in caterpillar fungus.</title>
        <authorList>
            <person name="Hu X."/>
            <person name="Zhang Y."/>
            <person name="Xiao G."/>
            <person name="Zheng P."/>
            <person name="Xia Y."/>
            <person name="Zhang X."/>
            <person name="St Leger R.J."/>
            <person name="Liu X."/>
            <person name="Wang C."/>
        </authorList>
    </citation>
    <scope>NUCLEOTIDE SEQUENCE [LARGE SCALE GENOMIC DNA]</scope>
    <source>
        <strain evidence="3">Co18 / CGMCC 3.14243</strain>
        <tissue evidence="2">Fruit-body</tissue>
    </source>
</reference>
<dbReference type="Proteomes" id="UP000019374">
    <property type="component" value="Unassembled WGS sequence"/>
</dbReference>
<feature type="compositionally biased region" description="Basic and acidic residues" evidence="1">
    <location>
        <begin position="27"/>
        <end position="43"/>
    </location>
</feature>
<protein>
    <submittedName>
        <fullName evidence="2">Uncharacterized protein</fullName>
    </submittedName>
</protein>
<sequence length="205" mass="23327">MALVEVDNGGKVGQKLQAHGPRHRRRPAMDDVHERRKRLDVPVKRRHEPKGPVSEPSRRLMRLERRSEIRRCQGQVLGGKEHSDMGVPRDFAILGQIARLYEHSKTLVLTVEASVNVVGGSGVVGLFADVPRVFRVHQHQQNVPVGVDDACDAFHAWHSDRREMRARADAQRAGRDALMVSWQRLQEAEQGEVWTRPRNKQLEAL</sequence>
<accession>T5A5L7</accession>
<evidence type="ECO:0000313" key="2">
    <source>
        <dbReference type="EMBL" id="EQL00760.1"/>
    </source>
</evidence>
<gene>
    <name evidence="2" type="ORF">OCS_03516</name>
</gene>
<evidence type="ECO:0000256" key="1">
    <source>
        <dbReference type="SAM" id="MobiDB-lite"/>
    </source>
</evidence>
<dbReference type="AlphaFoldDB" id="T5A5L7"/>
<organism evidence="2 3">
    <name type="scientific">Ophiocordyceps sinensis (strain Co18 / CGMCC 3.14243)</name>
    <name type="common">Yarsagumba caterpillar fungus</name>
    <name type="synonym">Hirsutella sinensis</name>
    <dbReference type="NCBI Taxonomy" id="911162"/>
    <lineage>
        <taxon>Eukaryota</taxon>
        <taxon>Fungi</taxon>
        <taxon>Dikarya</taxon>
        <taxon>Ascomycota</taxon>
        <taxon>Pezizomycotina</taxon>
        <taxon>Sordariomycetes</taxon>
        <taxon>Hypocreomycetidae</taxon>
        <taxon>Hypocreales</taxon>
        <taxon>Ophiocordycipitaceae</taxon>
        <taxon>Ophiocordyceps</taxon>
    </lineage>
</organism>